<evidence type="ECO:0000313" key="4">
    <source>
        <dbReference type="Proteomes" id="UP000002051"/>
    </source>
</evidence>
<gene>
    <name evidence="2" type="ordered locus">MTR_7g087935</name>
</gene>
<accession>A0A072U2B5</accession>
<evidence type="ECO:0000313" key="2">
    <source>
        <dbReference type="EMBL" id="KEH23556.1"/>
    </source>
</evidence>
<reference evidence="3" key="3">
    <citation type="submission" date="2015-04" db="UniProtKB">
        <authorList>
            <consortium name="EnsemblPlants"/>
        </authorList>
    </citation>
    <scope>IDENTIFICATION</scope>
    <source>
        <strain evidence="3">cv. Jemalong A17</strain>
    </source>
</reference>
<feature type="region of interest" description="Disordered" evidence="1">
    <location>
        <begin position="75"/>
        <end position="145"/>
    </location>
</feature>
<dbReference type="EnsemblPlants" id="KEH23556">
    <property type="protein sequence ID" value="KEH23556"/>
    <property type="gene ID" value="MTR_7g087935"/>
</dbReference>
<protein>
    <submittedName>
        <fullName evidence="2 3">Uncharacterized protein</fullName>
    </submittedName>
</protein>
<name>A0A072U2B5_MEDTR</name>
<feature type="region of interest" description="Disordered" evidence="1">
    <location>
        <begin position="23"/>
        <end position="44"/>
    </location>
</feature>
<dbReference type="Proteomes" id="UP000002051">
    <property type="component" value="Unassembled WGS sequence"/>
</dbReference>
<proteinExistence type="predicted"/>
<evidence type="ECO:0000256" key="1">
    <source>
        <dbReference type="SAM" id="MobiDB-lite"/>
    </source>
</evidence>
<feature type="compositionally biased region" description="Basic residues" evidence="1">
    <location>
        <begin position="92"/>
        <end position="104"/>
    </location>
</feature>
<feature type="compositionally biased region" description="Polar residues" evidence="1">
    <location>
        <begin position="75"/>
        <end position="87"/>
    </location>
</feature>
<sequence length="145" mass="16208">MPPTAVNNRWKNRSPVLQLSYFAERSPSPNGPRPSQLKSNYRCPSPIGSQAHLAAYKSDSLLNLHHRIGFSAIQGANSSLEVTNSSANHRESVRRRRERRRRRLNLWMSESGDLAGEDEDSGGPLKVPADLHPLRPFLSETGKGR</sequence>
<reference evidence="2 4" key="2">
    <citation type="journal article" date="2014" name="BMC Genomics">
        <title>An improved genome release (version Mt4.0) for the model legume Medicago truncatula.</title>
        <authorList>
            <person name="Tang H."/>
            <person name="Krishnakumar V."/>
            <person name="Bidwell S."/>
            <person name="Rosen B."/>
            <person name="Chan A."/>
            <person name="Zhou S."/>
            <person name="Gentzbittel L."/>
            <person name="Childs K.L."/>
            <person name="Yandell M."/>
            <person name="Gundlach H."/>
            <person name="Mayer K.F."/>
            <person name="Schwartz D.C."/>
            <person name="Town C.D."/>
        </authorList>
    </citation>
    <scope>GENOME REANNOTATION</scope>
    <source>
        <strain evidence="2">A17</strain>
        <strain evidence="3 4">cv. Jemalong A17</strain>
    </source>
</reference>
<dbReference type="EMBL" id="CM001223">
    <property type="protein sequence ID" value="KEH23556.1"/>
    <property type="molecule type" value="Genomic_DNA"/>
</dbReference>
<evidence type="ECO:0000313" key="3">
    <source>
        <dbReference type="EnsemblPlants" id="KEH23556"/>
    </source>
</evidence>
<reference evidence="2 4" key="1">
    <citation type="journal article" date="2011" name="Nature">
        <title>The Medicago genome provides insight into the evolution of rhizobial symbioses.</title>
        <authorList>
            <person name="Young N.D."/>
            <person name="Debelle F."/>
            <person name="Oldroyd G.E."/>
            <person name="Geurts R."/>
            <person name="Cannon S.B."/>
            <person name="Udvardi M.K."/>
            <person name="Benedito V.A."/>
            <person name="Mayer K.F."/>
            <person name="Gouzy J."/>
            <person name="Schoof H."/>
            <person name="Van de Peer Y."/>
            <person name="Proost S."/>
            <person name="Cook D.R."/>
            <person name="Meyers B.C."/>
            <person name="Spannagl M."/>
            <person name="Cheung F."/>
            <person name="De Mita S."/>
            <person name="Krishnakumar V."/>
            <person name="Gundlach H."/>
            <person name="Zhou S."/>
            <person name="Mudge J."/>
            <person name="Bharti A.K."/>
            <person name="Murray J.D."/>
            <person name="Naoumkina M.A."/>
            <person name="Rosen B."/>
            <person name="Silverstein K.A."/>
            <person name="Tang H."/>
            <person name="Rombauts S."/>
            <person name="Zhao P.X."/>
            <person name="Zhou P."/>
            <person name="Barbe V."/>
            <person name="Bardou P."/>
            <person name="Bechner M."/>
            <person name="Bellec A."/>
            <person name="Berger A."/>
            <person name="Berges H."/>
            <person name="Bidwell S."/>
            <person name="Bisseling T."/>
            <person name="Choisne N."/>
            <person name="Couloux A."/>
            <person name="Denny R."/>
            <person name="Deshpande S."/>
            <person name="Dai X."/>
            <person name="Doyle J.J."/>
            <person name="Dudez A.M."/>
            <person name="Farmer A.D."/>
            <person name="Fouteau S."/>
            <person name="Franken C."/>
            <person name="Gibelin C."/>
            <person name="Gish J."/>
            <person name="Goldstein S."/>
            <person name="Gonzalez A.J."/>
            <person name="Green P.J."/>
            <person name="Hallab A."/>
            <person name="Hartog M."/>
            <person name="Hua A."/>
            <person name="Humphray S.J."/>
            <person name="Jeong D.H."/>
            <person name="Jing Y."/>
            <person name="Jocker A."/>
            <person name="Kenton S.M."/>
            <person name="Kim D.J."/>
            <person name="Klee K."/>
            <person name="Lai H."/>
            <person name="Lang C."/>
            <person name="Lin S."/>
            <person name="Macmil S.L."/>
            <person name="Magdelenat G."/>
            <person name="Matthews L."/>
            <person name="McCorrison J."/>
            <person name="Monaghan E.L."/>
            <person name="Mun J.H."/>
            <person name="Najar F.Z."/>
            <person name="Nicholson C."/>
            <person name="Noirot C."/>
            <person name="O'Bleness M."/>
            <person name="Paule C.R."/>
            <person name="Poulain J."/>
            <person name="Prion F."/>
            <person name="Qin B."/>
            <person name="Qu C."/>
            <person name="Retzel E.F."/>
            <person name="Riddle C."/>
            <person name="Sallet E."/>
            <person name="Samain S."/>
            <person name="Samson N."/>
            <person name="Sanders I."/>
            <person name="Saurat O."/>
            <person name="Scarpelli C."/>
            <person name="Schiex T."/>
            <person name="Segurens B."/>
            <person name="Severin A.J."/>
            <person name="Sherrier D.J."/>
            <person name="Shi R."/>
            <person name="Sims S."/>
            <person name="Singer S.R."/>
            <person name="Sinharoy S."/>
            <person name="Sterck L."/>
            <person name="Viollet A."/>
            <person name="Wang B.B."/>
            <person name="Wang K."/>
            <person name="Wang M."/>
            <person name="Wang X."/>
            <person name="Warfsmann J."/>
            <person name="Weissenbach J."/>
            <person name="White D.D."/>
            <person name="White J.D."/>
            <person name="Wiley G.B."/>
            <person name="Wincker P."/>
            <person name="Xing Y."/>
            <person name="Yang L."/>
            <person name="Yao Z."/>
            <person name="Ying F."/>
            <person name="Zhai J."/>
            <person name="Zhou L."/>
            <person name="Zuber A."/>
            <person name="Denarie J."/>
            <person name="Dixon R.A."/>
            <person name="May G.D."/>
            <person name="Schwartz D.C."/>
            <person name="Rogers J."/>
            <person name="Quetier F."/>
            <person name="Town C.D."/>
            <person name="Roe B.A."/>
        </authorList>
    </citation>
    <scope>NUCLEOTIDE SEQUENCE [LARGE SCALE GENOMIC DNA]</scope>
    <source>
        <strain evidence="2">A17</strain>
        <strain evidence="3 4">cv. Jemalong A17</strain>
    </source>
</reference>
<keyword evidence="4" id="KW-1185">Reference proteome</keyword>
<dbReference type="AlphaFoldDB" id="A0A072U2B5"/>
<dbReference type="HOGENOM" id="CLU_1789812_0_0_1"/>
<organism evidence="2 4">
    <name type="scientific">Medicago truncatula</name>
    <name type="common">Barrel medic</name>
    <name type="synonym">Medicago tribuloides</name>
    <dbReference type="NCBI Taxonomy" id="3880"/>
    <lineage>
        <taxon>Eukaryota</taxon>
        <taxon>Viridiplantae</taxon>
        <taxon>Streptophyta</taxon>
        <taxon>Embryophyta</taxon>
        <taxon>Tracheophyta</taxon>
        <taxon>Spermatophyta</taxon>
        <taxon>Magnoliopsida</taxon>
        <taxon>eudicotyledons</taxon>
        <taxon>Gunneridae</taxon>
        <taxon>Pentapetalae</taxon>
        <taxon>rosids</taxon>
        <taxon>fabids</taxon>
        <taxon>Fabales</taxon>
        <taxon>Fabaceae</taxon>
        <taxon>Papilionoideae</taxon>
        <taxon>50 kb inversion clade</taxon>
        <taxon>NPAAA clade</taxon>
        <taxon>Hologalegina</taxon>
        <taxon>IRL clade</taxon>
        <taxon>Trifolieae</taxon>
        <taxon>Medicago</taxon>
    </lineage>
</organism>